<name>W2T1H3_NECAM</name>
<dbReference type="AlphaFoldDB" id="W2T1H3"/>
<evidence type="ECO:0000256" key="1">
    <source>
        <dbReference type="SAM" id="MobiDB-lite"/>
    </source>
</evidence>
<feature type="region of interest" description="Disordered" evidence="1">
    <location>
        <begin position="1"/>
        <end position="21"/>
    </location>
</feature>
<dbReference type="Proteomes" id="UP000053676">
    <property type="component" value="Unassembled WGS sequence"/>
</dbReference>
<dbReference type="KEGG" id="nai:NECAME_03824"/>
<dbReference type="STRING" id="51031.W2T1H3"/>
<dbReference type="OrthoDB" id="5877713at2759"/>
<accession>W2T1H3</accession>
<sequence length="75" mass="8328">MKLTSAESQETVPDEQQNICSTETDNTSLEMSAVCDQVDEHMHEIASLLENQMDALSLNQEDSVSSGMVFKLCLF</sequence>
<evidence type="ECO:0000313" key="2">
    <source>
        <dbReference type="EMBL" id="ETN75101.1"/>
    </source>
</evidence>
<organism evidence="2 3">
    <name type="scientific">Necator americanus</name>
    <name type="common">Human hookworm</name>
    <dbReference type="NCBI Taxonomy" id="51031"/>
    <lineage>
        <taxon>Eukaryota</taxon>
        <taxon>Metazoa</taxon>
        <taxon>Ecdysozoa</taxon>
        <taxon>Nematoda</taxon>
        <taxon>Chromadorea</taxon>
        <taxon>Rhabditida</taxon>
        <taxon>Rhabditina</taxon>
        <taxon>Rhabditomorpha</taxon>
        <taxon>Strongyloidea</taxon>
        <taxon>Ancylostomatidae</taxon>
        <taxon>Bunostominae</taxon>
        <taxon>Necator</taxon>
    </lineage>
</organism>
<keyword evidence="3" id="KW-1185">Reference proteome</keyword>
<evidence type="ECO:0000313" key="3">
    <source>
        <dbReference type="Proteomes" id="UP000053676"/>
    </source>
</evidence>
<proteinExistence type="predicted"/>
<protein>
    <submittedName>
        <fullName evidence="2">Uncharacterized protein</fullName>
    </submittedName>
</protein>
<dbReference type="EMBL" id="KI660312">
    <property type="protein sequence ID" value="ETN75101.1"/>
    <property type="molecule type" value="Genomic_DNA"/>
</dbReference>
<reference evidence="3" key="1">
    <citation type="journal article" date="2014" name="Nat. Genet.">
        <title>Genome of the human hookworm Necator americanus.</title>
        <authorList>
            <person name="Tang Y.T."/>
            <person name="Gao X."/>
            <person name="Rosa B.A."/>
            <person name="Abubucker S."/>
            <person name="Hallsworth-Pepin K."/>
            <person name="Martin J."/>
            <person name="Tyagi R."/>
            <person name="Heizer E."/>
            <person name="Zhang X."/>
            <person name="Bhonagiri-Palsikar V."/>
            <person name="Minx P."/>
            <person name="Warren W.C."/>
            <person name="Wang Q."/>
            <person name="Zhan B."/>
            <person name="Hotez P.J."/>
            <person name="Sternberg P.W."/>
            <person name="Dougall A."/>
            <person name="Gaze S.T."/>
            <person name="Mulvenna J."/>
            <person name="Sotillo J."/>
            <person name="Ranganathan S."/>
            <person name="Rabelo E.M."/>
            <person name="Wilson R.K."/>
            <person name="Felgner P.L."/>
            <person name="Bethony J."/>
            <person name="Hawdon J.M."/>
            <person name="Gasser R.B."/>
            <person name="Loukas A."/>
            <person name="Mitreva M."/>
        </authorList>
    </citation>
    <scope>NUCLEOTIDE SEQUENCE [LARGE SCALE GENOMIC DNA]</scope>
</reference>
<gene>
    <name evidence="2" type="ORF">NECAME_03824</name>
</gene>